<dbReference type="PANTHER" id="PTHR11101">
    <property type="entry name" value="PHOSPHATE TRANSPORTER"/>
    <property type="match status" value="1"/>
</dbReference>
<evidence type="ECO:0000256" key="1">
    <source>
        <dbReference type="ARBA" id="ARBA00004141"/>
    </source>
</evidence>
<keyword evidence="3" id="KW-0592">Phosphate transport</keyword>
<feature type="compositionally biased region" description="Basic and acidic residues" evidence="7">
    <location>
        <begin position="313"/>
        <end position="325"/>
    </location>
</feature>
<keyword evidence="6 8" id="KW-0472">Membrane</keyword>
<comment type="subcellular location">
    <subcellularLocation>
        <location evidence="1">Membrane</location>
        <topology evidence="1">Multi-pass membrane protein</topology>
    </subcellularLocation>
</comment>
<organism evidence="9 10">
    <name type="scientific">Chlamydomonas eustigma</name>
    <dbReference type="NCBI Taxonomy" id="1157962"/>
    <lineage>
        <taxon>Eukaryota</taxon>
        <taxon>Viridiplantae</taxon>
        <taxon>Chlorophyta</taxon>
        <taxon>core chlorophytes</taxon>
        <taxon>Chlorophyceae</taxon>
        <taxon>CS clade</taxon>
        <taxon>Chlamydomonadales</taxon>
        <taxon>Chlamydomonadaceae</taxon>
        <taxon>Chlamydomonas</taxon>
    </lineage>
</organism>
<feature type="transmembrane region" description="Helical" evidence="8">
    <location>
        <begin position="107"/>
        <end position="128"/>
    </location>
</feature>
<feature type="transmembrane region" description="Helical" evidence="8">
    <location>
        <begin position="857"/>
        <end position="880"/>
    </location>
</feature>
<keyword evidence="10" id="KW-1185">Reference proteome</keyword>
<sequence>MYMYGMLCSLTAAGMWVTLACYLSVAVSSTQAIIGAIVGFGLVYSGGGGVNWFAQTAVFPYLFTGMVPVIASWFIAPFLAAVIAAVIFLINRALILRSERSTQLAMWSLPVLVLFTMFINIFFILIQVLPKGVAESTSAWIAAAAAGVTGILAALGLVPAINYRLKQVINRNLASKRKDDLELKPIASTLVVGTTGQVASCHEHCVLMRGIKVTRHDMAACSAGSCILPELPAGHNIHCKEYIAAADHHDHRGDAEACHLEHHGEITSKLSALALTVFSSSKLLAYDRAIGSSQRRAPEGGTSQDPPSVHASSRGEIEEGEAKEPCVVHKHDGDPEMRHIDSPRSAGINYLQQTLPAATIELSPEVSISVAGVQAQYEHSIRTAPVQQQQHCIAHLGEDRQHVVKDDNESSSVCRSSSSIKGCFDEATDPTTTPLSFSSIKGCCDEPADPTTPTPLSSSVCRSSSSIKGCCDEPADPTIPPLSSCQKCQVQAVCYSQATIPAEPNASSSFLMATENEKSLLAHMAMIRSGSRTKDGTILQDIVAGGQPNEALERGLSSAGQPNGALERGLSSAGQLNGALERGLSSAGQPNGALERGLSCAGGMSAAQISVPPFNKDVSAVTVVGMWENNAAAAVVATAAASEQPEPQSAGTHHHGGGSPGFSLTLTGATAMGRVIGSGFRGVQAAVLHGVTKDIHQDVEGTSRSIEMHQAAEIFDPKTEVIYKYLQVFSACSVAFAHGANDVANAVGPFAVIWYIYRTWSMPQVDTPCPYWMLAMGGAGMVVGLWTYGYNIMRAVGVQMIKVTPSRGFCAELSVAIVVTGATSLGYPVSTSQCLIGAEIGVGLCERSRGRSVNWRLFLKMLISWCVTMLVTATLCAFFFSQGVYAPSIIMSREVNEYQNALQLITESNLQILNQSNYNTLSVTGRYDNLLALEIGIILEYVKKITSYAVDGYCHSSEMLSALNSSQNMYQEHSLVAVGYNVKAAAYTASQVQAVAVNNTAGAEYTASQVLNPKP</sequence>
<feature type="region of interest" description="Disordered" evidence="7">
    <location>
        <begin position="292"/>
        <end position="325"/>
    </location>
</feature>
<feature type="transmembrane region" description="Helical" evidence="8">
    <location>
        <begin position="140"/>
        <end position="161"/>
    </location>
</feature>
<feature type="transmembrane region" description="Helical" evidence="8">
    <location>
        <begin position="74"/>
        <end position="95"/>
    </location>
</feature>
<dbReference type="Pfam" id="PF01384">
    <property type="entry name" value="PHO4"/>
    <property type="match status" value="1"/>
</dbReference>
<evidence type="ECO:0008006" key="11">
    <source>
        <dbReference type="Google" id="ProtNLM"/>
    </source>
</evidence>
<dbReference type="InterPro" id="IPR001204">
    <property type="entry name" value="Phos_transporter"/>
</dbReference>
<dbReference type="STRING" id="1157962.A0A250X881"/>
<feature type="compositionally biased region" description="Polar residues" evidence="7">
    <location>
        <begin position="292"/>
        <end position="306"/>
    </location>
</feature>
<evidence type="ECO:0000256" key="8">
    <source>
        <dbReference type="SAM" id="Phobius"/>
    </source>
</evidence>
<evidence type="ECO:0000256" key="6">
    <source>
        <dbReference type="ARBA" id="ARBA00023136"/>
    </source>
</evidence>
<dbReference type="GO" id="GO:0005315">
    <property type="term" value="F:phosphate transmembrane transporter activity"/>
    <property type="evidence" value="ECO:0007669"/>
    <property type="project" value="InterPro"/>
</dbReference>
<protein>
    <recommendedName>
        <fullName evidence="11">Phosphate transporter</fullName>
    </recommendedName>
</protein>
<gene>
    <name evidence="9" type="ORF">CEUSTIGMA_g6723.t1</name>
</gene>
<keyword evidence="5 8" id="KW-1133">Transmembrane helix</keyword>
<name>A0A250X881_9CHLO</name>
<accession>A0A250X881</accession>
<dbReference type="Proteomes" id="UP000232323">
    <property type="component" value="Unassembled WGS sequence"/>
</dbReference>
<keyword evidence="2" id="KW-0813">Transport</keyword>
<evidence type="ECO:0000313" key="9">
    <source>
        <dbReference type="EMBL" id="GAX79283.1"/>
    </source>
</evidence>
<dbReference type="AlphaFoldDB" id="A0A250X881"/>
<evidence type="ECO:0000256" key="4">
    <source>
        <dbReference type="ARBA" id="ARBA00022692"/>
    </source>
</evidence>
<feature type="region of interest" description="Disordered" evidence="7">
    <location>
        <begin position="638"/>
        <end position="661"/>
    </location>
</feature>
<dbReference type="EMBL" id="BEGY01000041">
    <property type="protein sequence ID" value="GAX79283.1"/>
    <property type="molecule type" value="Genomic_DNA"/>
</dbReference>
<evidence type="ECO:0000256" key="2">
    <source>
        <dbReference type="ARBA" id="ARBA00022448"/>
    </source>
</evidence>
<reference evidence="9 10" key="1">
    <citation type="submission" date="2017-08" db="EMBL/GenBank/DDBJ databases">
        <title>Acidophilic green algal genome provides insights into adaptation to an acidic environment.</title>
        <authorList>
            <person name="Hirooka S."/>
            <person name="Hirose Y."/>
            <person name="Kanesaki Y."/>
            <person name="Higuchi S."/>
            <person name="Fujiwara T."/>
            <person name="Onuma R."/>
            <person name="Era A."/>
            <person name="Ohbayashi R."/>
            <person name="Uzuka A."/>
            <person name="Nozaki H."/>
            <person name="Yoshikawa H."/>
            <person name="Miyagishima S.Y."/>
        </authorList>
    </citation>
    <scope>NUCLEOTIDE SEQUENCE [LARGE SCALE GENOMIC DNA]</scope>
    <source>
        <strain evidence="9 10">NIES-2499</strain>
    </source>
</reference>
<feature type="transmembrane region" description="Helical" evidence="8">
    <location>
        <begin position="32"/>
        <end position="54"/>
    </location>
</feature>
<dbReference type="PANTHER" id="PTHR11101:SF96">
    <property type="entry name" value="PHOSPHATE TRANSPORTER"/>
    <property type="match status" value="1"/>
</dbReference>
<evidence type="ECO:0000256" key="5">
    <source>
        <dbReference type="ARBA" id="ARBA00022989"/>
    </source>
</evidence>
<feature type="transmembrane region" description="Helical" evidence="8">
    <location>
        <begin position="6"/>
        <end position="25"/>
    </location>
</feature>
<evidence type="ECO:0000313" key="10">
    <source>
        <dbReference type="Proteomes" id="UP000232323"/>
    </source>
</evidence>
<dbReference type="GO" id="GO:0035435">
    <property type="term" value="P:phosphate ion transmembrane transport"/>
    <property type="evidence" value="ECO:0007669"/>
    <property type="project" value="TreeGrafter"/>
</dbReference>
<keyword evidence="4 8" id="KW-0812">Transmembrane</keyword>
<comment type="caution">
    <text evidence="9">The sequence shown here is derived from an EMBL/GenBank/DDBJ whole genome shotgun (WGS) entry which is preliminary data.</text>
</comment>
<evidence type="ECO:0000256" key="7">
    <source>
        <dbReference type="SAM" id="MobiDB-lite"/>
    </source>
</evidence>
<dbReference type="OrthoDB" id="260807at2759"/>
<feature type="transmembrane region" description="Helical" evidence="8">
    <location>
        <begin position="771"/>
        <end position="790"/>
    </location>
</feature>
<evidence type="ECO:0000256" key="3">
    <source>
        <dbReference type="ARBA" id="ARBA00022592"/>
    </source>
</evidence>
<proteinExistence type="predicted"/>
<dbReference type="GO" id="GO:0016020">
    <property type="term" value="C:membrane"/>
    <property type="evidence" value="ECO:0007669"/>
    <property type="project" value="UniProtKB-SubCell"/>
</dbReference>